<keyword evidence="1" id="KW-1133">Transmembrane helix</keyword>
<feature type="transmembrane region" description="Helical" evidence="1">
    <location>
        <begin position="103"/>
        <end position="121"/>
    </location>
</feature>
<evidence type="ECO:0000313" key="2">
    <source>
        <dbReference type="EMBL" id="ADY58340.1"/>
    </source>
</evidence>
<name>F0SGQ5_RUBBR</name>
<protein>
    <submittedName>
        <fullName evidence="2">Uncharacterized protein</fullName>
    </submittedName>
</protein>
<evidence type="ECO:0000313" key="3">
    <source>
        <dbReference type="Proteomes" id="UP000006860"/>
    </source>
</evidence>
<dbReference type="KEGG" id="pbs:Plabr_0713"/>
<dbReference type="AlphaFoldDB" id="F0SGQ5"/>
<dbReference type="Proteomes" id="UP000006860">
    <property type="component" value="Chromosome"/>
</dbReference>
<keyword evidence="1" id="KW-0472">Membrane</keyword>
<sequence>MPRCQIRSTKQSIHAWDHVGRRSESSISRSASRQPALAFAARHHLRPPELTPKAEPSQESLLAIARPASRYEHGVGQRLQHSRIFCMCKTMKTPLGYNVPNRLLVLLAVMPMLMVAIVYWGTMLPSTQDKHVYTLGEELRLDAEAWHKKWREGAIIHKSVVPFCRNSIEVDIVEDFRDAEYGFCDSPSILNNDVFVAHRISYWSIHVVELNGEDCVFVILSKPFSLSCRSK</sequence>
<gene>
    <name evidence="2" type="ordered locus">Plabr_0713</name>
</gene>
<dbReference type="STRING" id="756272.Plabr_0713"/>
<accession>F0SGQ5</accession>
<organism evidence="2 3">
    <name type="scientific">Rubinisphaera brasiliensis (strain ATCC 49424 / DSM 5305 / JCM 21570 / IAM 15109 / NBRC 103401 / IFAM 1448)</name>
    <name type="common">Planctomyces brasiliensis</name>
    <dbReference type="NCBI Taxonomy" id="756272"/>
    <lineage>
        <taxon>Bacteria</taxon>
        <taxon>Pseudomonadati</taxon>
        <taxon>Planctomycetota</taxon>
        <taxon>Planctomycetia</taxon>
        <taxon>Planctomycetales</taxon>
        <taxon>Planctomycetaceae</taxon>
        <taxon>Rubinisphaera</taxon>
    </lineage>
</organism>
<dbReference type="EMBL" id="CP002546">
    <property type="protein sequence ID" value="ADY58340.1"/>
    <property type="molecule type" value="Genomic_DNA"/>
</dbReference>
<proteinExistence type="predicted"/>
<evidence type="ECO:0000256" key="1">
    <source>
        <dbReference type="SAM" id="Phobius"/>
    </source>
</evidence>
<keyword evidence="3" id="KW-1185">Reference proteome</keyword>
<reference evidence="3" key="1">
    <citation type="submission" date="2011-02" db="EMBL/GenBank/DDBJ databases">
        <title>The complete genome of Planctomyces brasiliensis DSM 5305.</title>
        <authorList>
            <person name="Lucas S."/>
            <person name="Copeland A."/>
            <person name="Lapidus A."/>
            <person name="Bruce D."/>
            <person name="Goodwin L."/>
            <person name="Pitluck S."/>
            <person name="Kyrpides N."/>
            <person name="Mavromatis K."/>
            <person name="Pagani I."/>
            <person name="Ivanova N."/>
            <person name="Ovchinnikova G."/>
            <person name="Lu M."/>
            <person name="Detter J.C."/>
            <person name="Han C."/>
            <person name="Land M."/>
            <person name="Hauser L."/>
            <person name="Markowitz V."/>
            <person name="Cheng J.-F."/>
            <person name="Hugenholtz P."/>
            <person name="Woyke T."/>
            <person name="Wu D."/>
            <person name="Tindall B."/>
            <person name="Pomrenke H.G."/>
            <person name="Brambilla E."/>
            <person name="Klenk H.-P."/>
            <person name="Eisen J.A."/>
        </authorList>
    </citation>
    <scope>NUCLEOTIDE SEQUENCE [LARGE SCALE GENOMIC DNA]</scope>
    <source>
        <strain evidence="3">ATCC 49424 / DSM 5305 / JCM 21570 / NBRC 103401 / IFAM 1448</strain>
    </source>
</reference>
<keyword evidence="1" id="KW-0812">Transmembrane</keyword>
<dbReference type="HOGENOM" id="CLU_1199057_0_0_0"/>